<dbReference type="InterPro" id="IPR016162">
    <property type="entry name" value="Ald_DH_N"/>
</dbReference>
<dbReference type="EMBL" id="FMZV01000028">
    <property type="protein sequence ID" value="SDE68647.1"/>
    <property type="molecule type" value="Genomic_DNA"/>
</dbReference>
<dbReference type="GO" id="GO:0016491">
    <property type="term" value="F:oxidoreductase activity"/>
    <property type="evidence" value="ECO:0007669"/>
    <property type="project" value="UniProtKB-KW"/>
</dbReference>
<feature type="domain" description="Aldehyde dehydrogenase" evidence="2">
    <location>
        <begin position="29"/>
        <end position="108"/>
    </location>
</feature>
<sequence>MTSNRMISTYFETGTLPDLPRDHFIDGAFVAADSGNRMESFDAGTGEAFADFAAGTAADVDRAVTSAAASFEVWRNTPPARRCAILNEAARLFAERTVSRAPTASLELQSVPKTALGCLPSLYWAMGAAALSATWSLPSKKCCEMRERPECESCIAASRPVMKVGKGPFTPSPSLRRHILHLFLQQQRHLFSGELVPLSVGDALRRDRVLRPAGIDSRDPEGVAAGAELSAKVSRRQREGFSEGFKSQPFGIERAPIWERNGYAKP</sequence>
<dbReference type="Proteomes" id="UP000199628">
    <property type="component" value="Unassembled WGS sequence"/>
</dbReference>
<organism evidence="3 4">
    <name type="scientific">Ruegeria marina</name>
    <dbReference type="NCBI Taxonomy" id="639004"/>
    <lineage>
        <taxon>Bacteria</taxon>
        <taxon>Pseudomonadati</taxon>
        <taxon>Pseudomonadota</taxon>
        <taxon>Alphaproteobacteria</taxon>
        <taxon>Rhodobacterales</taxon>
        <taxon>Roseobacteraceae</taxon>
        <taxon>Ruegeria</taxon>
    </lineage>
</organism>
<dbReference type="InterPro" id="IPR015590">
    <property type="entry name" value="Aldehyde_DH_dom"/>
</dbReference>
<evidence type="ECO:0000313" key="4">
    <source>
        <dbReference type="Proteomes" id="UP000199628"/>
    </source>
</evidence>
<protein>
    <submittedName>
        <fullName evidence="3">Aldehyde dehydrogenase family protein</fullName>
    </submittedName>
</protein>
<dbReference type="AlphaFoldDB" id="A0A1G7EYH3"/>
<name>A0A1G7EYH3_9RHOB</name>
<keyword evidence="1" id="KW-0560">Oxidoreductase</keyword>
<proteinExistence type="predicted"/>
<dbReference type="Pfam" id="PF00171">
    <property type="entry name" value="Aldedh"/>
    <property type="match status" value="1"/>
</dbReference>
<dbReference type="PANTHER" id="PTHR11699">
    <property type="entry name" value="ALDEHYDE DEHYDROGENASE-RELATED"/>
    <property type="match status" value="1"/>
</dbReference>
<gene>
    <name evidence="3" type="ORF">SAMN04488239_12810</name>
</gene>
<keyword evidence="4" id="KW-1185">Reference proteome</keyword>
<dbReference type="InterPro" id="IPR016161">
    <property type="entry name" value="Ald_DH/histidinol_DH"/>
</dbReference>
<evidence type="ECO:0000256" key="1">
    <source>
        <dbReference type="ARBA" id="ARBA00023002"/>
    </source>
</evidence>
<dbReference type="STRING" id="639004.SAMN04488239_12810"/>
<dbReference type="Gene3D" id="3.40.605.10">
    <property type="entry name" value="Aldehyde Dehydrogenase, Chain A, domain 1"/>
    <property type="match status" value="1"/>
</dbReference>
<accession>A0A1G7EYH3</accession>
<dbReference type="SUPFAM" id="SSF53720">
    <property type="entry name" value="ALDH-like"/>
    <property type="match status" value="1"/>
</dbReference>
<reference evidence="4" key="1">
    <citation type="submission" date="2016-10" db="EMBL/GenBank/DDBJ databases">
        <authorList>
            <person name="Varghese N."/>
            <person name="Submissions S."/>
        </authorList>
    </citation>
    <scope>NUCLEOTIDE SEQUENCE [LARGE SCALE GENOMIC DNA]</scope>
    <source>
        <strain evidence="4">CGMCC 1.9108</strain>
    </source>
</reference>
<evidence type="ECO:0000259" key="2">
    <source>
        <dbReference type="Pfam" id="PF00171"/>
    </source>
</evidence>
<evidence type="ECO:0000313" key="3">
    <source>
        <dbReference type="EMBL" id="SDE68647.1"/>
    </source>
</evidence>